<protein>
    <submittedName>
        <fullName evidence="3">Uncharacterized protein</fullName>
    </submittedName>
</protein>
<dbReference type="EMBL" id="SLXF01000004">
    <property type="protein sequence ID" value="TCP07711.1"/>
    <property type="molecule type" value="Genomic_DNA"/>
</dbReference>
<keyword evidence="2" id="KW-0732">Signal</keyword>
<feature type="region of interest" description="Disordered" evidence="1">
    <location>
        <begin position="35"/>
        <end position="179"/>
    </location>
</feature>
<feature type="signal peptide" evidence="2">
    <location>
        <begin position="1"/>
        <end position="33"/>
    </location>
</feature>
<accession>A0AA46DET4</accession>
<dbReference type="Proteomes" id="UP000294772">
    <property type="component" value="Unassembled WGS sequence"/>
</dbReference>
<reference evidence="3 4" key="1">
    <citation type="submission" date="2019-03" db="EMBL/GenBank/DDBJ databases">
        <title>Genomic Encyclopedia of Type Strains, Phase IV (KMG-IV): sequencing the most valuable type-strain genomes for metagenomic binning, comparative biology and taxonomic classification.</title>
        <authorList>
            <person name="Goeker M."/>
        </authorList>
    </citation>
    <scope>NUCLEOTIDE SEQUENCE [LARGE SCALE GENOMIC DNA]</scope>
    <source>
        <strain evidence="3 4">DSM 15264</strain>
    </source>
</reference>
<evidence type="ECO:0000256" key="1">
    <source>
        <dbReference type="SAM" id="MobiDB-lite"/>
    </source>
</evidence>
<feature type="compositionally biased region" description="Basic and acidic residues" evidence="1">
    <location>
        <begin position="46"/>
        <end position="61"/>
    </location>
</feature>
<feature type="chain" id="PRO_5041210761" evidence="2">
    <location>
        <begin position="34"/>
        <end position="179"/>
    </location>
</feature>
<evidence type="ECO:0000256" key="2">
    <source>
        <dbReference type="SAM" id="SignalP"/>
    </source>
</evidence>
<feature type="compositionally biased region" description="Low complexity" evidence="1">
    <location>
        <begin position="145"/>
        <end position="155"/>
    </location>
</feature>
<evidence type="ECO:0000313" key="3">
    <source>
        <dbReference type="EMBL" id="TCP07711.1"/>
    </source>
</evidence>
<dbReference type="RefSeq" id="WP_114699319.1">
    <property type="nucleotide sequence ID" value="NZ_CP064338.1"/>
</dbReference>
<proteinExistence type="predicted"/>
<sequence>MLPSLAFVPARPRRPLCAVALACGLSLGAAAQAAPDAGWTQPPLLQRHEAAARPAEPKPVAEARPTATPRTVTPVTAPAGPQASAVQAAQAPAAPSAAVAAPAPKPAPAAPATGVATGDSVRRLLDFQAQGTQAGRPTWLEGRARSAQAQAKSAGDAPAAGMPQATDPLHGARTGGGAR</sequence>
<feature type="compositionally biased region" description="Low complexity" evidence="1">
    <location>
        <begin position="62"/>
        <end position="102"/>
    </location>
</feature>
<evidence type="ECO:0000313" key="4">
    <source>
        <dbReference type="Proteomes" id="UP000294772"/>
    </source>
</evidence>
<organism evidence="3 4">
    <name type="scientific">Caldimonas thermodepolymerans</name>
    <dbReference type="NCBI Taxonomy" id="215580"/>
    <lineage>
        <taxon>Bacteria</taxon>
        <taxon>Pseudomonadati</taxon>
        <taxon>Pseudomonadota</taxon>
        <taxon>Betaproteobacteria</taxon>
        <taxon>Burkholderiales</taxon>
        <taxon>Sphaerotilaceae</taxon>
        <taxon>Caldimonas</taxon>
    </lineage>
</organism>
<name>A0AA46DET4_9BURK</name>
<comment type="caution">
    <text evidence="3">The sequence shown here is derived from an EMBL/GenBank/DDBJ whole genome shotgun (WGS) entry which is preliminary data.</text>
</comment>
<dbReference type="AlphaFoldDB" id="A0AA46DET4"/>
<gene>
    <name evidence="3" type="ORF">EV676_104267</name>
</gene>